<accession>A0AAW1KZB6</accession>
<evidence type="ECO:0000256" key="1">
    <source>
        <dbReference type="ARBA" id="ARBA00010582"/>
    </source>
</evidence>
<dbReference type="EMBL" id="JBDFQZ010000005">
    <property type="protein sequence ID" value="KAK9726832.1"/>
    <property type="molecule type" value="Genomic_DNA"/>
</dbReference>
<dbReference type="Pfam" id="PF02704">
    <property type="entry name" value="GASA"/>
    <property type="match status" value="1"/>
</dbReference>
<keyword evidence="2" id="KW-0732">Signal</keyword>
<dbReference type="Proteomes" id="UP001443914">
    <property type="component" value="Unassembled WGS sequence"/>
</dbReference>
<name>A0AAW1KZB6_SAPOF</name>
<organism evidence="3 4">
    <name type="scientific">Saponaria officinalis</name>
    <name type="common">Common soapwort</name>
    <name type="synonym">Lychnis saponaria</name>
    <dbReference type="NCBI Taxonomy" id="3572"/>
    <lineage>
        <taxon>Eukaryota</taxon>
        <taxon>Viridiplantae</taxon>
        <taxon>Streptophyta</taxon>
        <taxon>Embryophyta</taxon>
        <taxon>Tracheophyta</taxon>
        <taxon>Spermatophyta</taxon>
        <taxon>Magnoliopsida</taxon>
        <taxon>eudicotyledons</taxon>
        <taxon>Gunneridae</taxon>
        <taxon>Pentapetalae</taxon>
        <taxon>Caryophyllales</taxon>
        <taxon>Caryophyllaceae</taxon>
        <taxon>Caryophylleae</taxon>
        <taxon>Saponaria</taxon>
    </lineage>
</organism>
<dbReference type="AlphaFoldDB" id="A0AAW1KZB6"/>
<gene>
    <name evidence="3" type="ORF">RND81_05G240300</name>
</gene>
<feature type="chain" id="PRO_5043721545" evidence="2">
    <location>
        <begin position="27"/>
        <end position="113"/>
    </location>
</feature>
<reference evidence="3" key="1">
    <citation type="submission" date="2024-03" db="EMBL/GenBank/DDBJ databases">
        <title>WGS assembly of Saponaria officinalis var. Norfolk2.</title>
        <authorList>
            <person name="Jenkins J."/>
            <person name="Shu S."/>
            <person name="Grimwood J."/>
            <person name="Barry K."/>
            <person name="Goodstein D."/>
            <person name="Schmutz J."/>
            <person name="Leebens-Mack J."/>
            <person name="Osbourn A."/>
        </authorList>
    </citation>
    <scope>NUCLEOTIDE SEQUENCE [LARGE SCALE GENOMIC DNA]</scope>
    <source>
        <strain evidence="3">JIC</strain>
    </source>
</reference>
<keyword evidence="4" id="KW-1185">Reference proteome</keyword>
<comment type="similarity">
    <text evidence="1">Belongs to the GASA family.</text>
</comment>
<comment type="caution">
    <text evidence="3">The sequence shown here is derived from an EMBL/GenBank/DDBJ whole genome shotgun (WGS) entry which is preliminary data.</text>
</comment>
<feature type="signal peptide" evidence="2">
    <location>
        <begin position="1"/>
        <end position="26"/>
    </location>
</feature>
<sequence length="113" mass="12636">MKKFSPATIVVISLVLVATIVEICEAYSTTLPPVSAPPPLPPSKHLHLRPGMPRFCPYKCAHRCERNPRELCKKLCMDCCDICRCVPTGPFGDKNKCPCYRDMKSKKGRSKCP</sequence>
<dbReference type="PANTHER" id="PTHR23201:SF92">
    <property type="entry name" value="GIBBERELLIN-REGULATED PROTEIN 12"/>
    <property type="match status" value="1"/>
</dbReference>
<proteinExistence type="inferred from homology"/>
<dbReference type="InterPro" id="IPR003854">
    <property type="entry name" value="GASA"/>
</dbReference>
<evidence type="ECO:0000313" key="4">
    <source>
        <dbReference type="Proteomes" id="UP001443914"/>
    </source>
</evidence>
<dbReference type="PANTHER" id="PTHR23201">
    <property type="entry name" value="EXTENSIN, PROLINE-RICH PROTEIN"/>
    <property type="match status" value="1"/>
</dbReference>
<evidence type="ECO:0000256" key="2">
    <source>
        <dbReference type="SAM" id="SignalP"/>
    </source>
</evidence>
<evidence type="ECO:0000313" key="3">
    <source>
        <dbReference type="EMBL" id="KAK9726832.1"/>
    </source>
</evidence>
<protein>
    <submittedName>
        <fullName evidence="3">Uncharacterized protein</fullName>
    </submittedName>
</protein>